<name>A0A0V8S018_9ACTO</name>
<comment type="caution">
    <text evidence="1">The sequence shown here is derived from an EMBL/GenBank/DDBJ whole genome shotgun (WGS) entry which is preliminary data.</text>
</comment>
<dbReference type="Proteomes" id="UP000054686">
    <property type="component" value="Unassembled WGS sequence"/>
</dbReference>
<organism evidence="1 2">
    <name type="scientific">Schaalia odontolytica</name>
    <dbReference type="NCBI Taxonomy" id="1660"/>
    <lineage>
        <taxon>Bacteria</taxon>
        <taxon>Bacillati</taxon>
        <taxon>Actinomycetota</taxon>
        <taxon>Actinomycetes</taxon>
        <taxon>Actinomycetales</taxon>
        <taxon>Actinomycetaceae</taxon>
        <taxon>Schaalia</taxon>
    </lineage>
</organism>
<evidence type="ECO:0000313" key="1">
    <source>
        <dbReference type="EMBL" id="KSW13591.1"/>
    </source>
</evidence>
<evidence type="ECO:0000313" key="2">
    <source>
        <dbReference type="Proteomes" id="UP000054686"/>
    </source>
</evidence>
<reference evidence="1 2" key="1">
    <citation type="submission" date="2015-10" db="EMBL/GenBank/DDBJ databases">
        <title>Draft Genome of Actinomyces odontolyticus subsp. actinosynbacter strain XH001.</title>
        <authorList>
            <person name="Mclean J.S."/>
            <person name="He X."/>
        </authorList>
    </citation>
    <scope>NUCLEOTIDE SEQUENCE [LARGE SCALE GENOMIC DNA]</scope>
    <source>
        <strain evidence="1 2">XH001</strain>
    </source>
</reference>
<protein>
    <submittedName>
        <fullName evidence="1">Uncharacterized protein</fullName>
    </submittedName>
</protein>
<gene>
    <name evidence="1" type="ORF">APY09_04440</name>
</gene>
<sequence>MELDIRTLIFQFLSKHKKISIVGTCSIRHMIRESMDVALRMTMGVPPCDPISHSIRMGMQIRKLTSLLDAVRWHHSKYPSGTCRPMSMVPTIAPLQTRRI</sequence>
<dbReference type="AlphaFoldDB" id="A0A0V8S018"/>
<proteinExistence type="predicted"/>
<accession>A0A0V8S018</accession>
<dbReference type="EMBL" id="LLVT01000001">
    <property type="protein sequence ID" value="KSW13591.1"/>
    <property type="molecule type" value="Genomic_DNA"/>
</dbReference>